<name>A0A915JM01_ROMCU</name>
<dbReference type="InterPro" id="IPR041588">
    <property type="entry name" value="Integrase_H2C2"/>
</dbReference>
<feature type="domain" description="Integrase zinc-binding" evidence="1">
    <location>
        <begin position="1"/>
        <end position="33"/>
    </location>
</feature>
<evidence type="ECO:0000313" key="2">
    <source>
        <dbReference type="Proteomes" id="UP000887565"/>
    </source>
</evidence>
<organism evidence="2 3">
    <name type="scientific">Romanomermis culicivorax</name>
    <name type="common">Nematode worm</name>
    <dbReference type="NCBI Taxonomy" id="13658"/>
    <lineage>
        <taxon>Eukaryota</taxon>
        <taxon>Metazoa</taxon>
        <taxon>Ecdysozoa</taxon>
        <taxon>Nematoda</taxon>
        <taxon>Enoplea</taxon>
        <taxon>Dorylaimia</taxon>
        <taxon>Mermithida</taxon>
        <taxon>Mermithoidea</taxon>
        <taxon>Mermithidae</taxon>
        <taxon>Romanomermis</taxon>
    </lineage>
</organism>
<dbReference type="Pfam" id="PF17921">
    <property type="entry name" value="Integrase_H2C2"/>
    <property type="match status" value="1"/>
</dbReference>
<dbReference type="Gene3D" id="1.10.340.70">
    <property type="match status" value="1"/>
</dbReference>
<evidence type="ECO:0000313" key="3">
    <source>
        <dbReference type="WBParaSite" id="nRc.2.0.1.t27210-RA"/>
    </source>
</evidence>
<proteinExistence type="predicted"/>
<reference evidence="3" key="1">
    <citation type="submission" date="2022-11" db="UniProtKB">
        <authorList>
            <consortium name="WormBaseParasite"/>
        </authorList>
    </citation>
    <scope>IDENTIFICATION</scope>
</reference>
<keyword evidence="2" id="KW-1185">Reference proteome</keyword>
<accession>A0A915JM01</accession>
<dbReference type="WBParaSite" id="nRc.2.0.1.t27210-RA">
    <property type="protein sequence ID" value="nRc.2.0.1.t27210-RA"/>
    <property type="gene ID" value="nRc.2.0.1.g27210"/>
</dbReference>
<evidence type="ECO:0000259" key="1">
    <source>
        <dbReference type="Pfam" id="PF17921"/>
    </source>
</evidence>
<dbReference type="Proteomes" id="UP000887565">
    <property type="component" value="Unplaced"/>
</dbReference>
<dbReference type="AlphaFoldDB" id="A0A915JM01"/>
<sequence length="176" mass="19929">MLAVIKAHFLWPCMEEAIRDWIKTCKTCQLTSPRAMPPPLLPIQLAYLFEIVAIDIINISLAQLKMHESIKYNLEKAPNISKNYRDKKGHKGDININDLANKIQPNFIGPFIVTHTAHLDKNIVTIEALDAHGRPQTVSMLRSKLFIPHPAKDVLNFEAGEPYWTSNTSLLHPSIT</sequence>
<protein>
    <submittedName>
        <fullName evidence="3">Integrase zinc-binding domain-containing protein</fullName>
    </submittedName>
</protein>